<dbReference type="AlphaFoldDB" id="A0A8K1D8S5"/>
<reference evidence="1" key="1">
    <citation type="submission" date="2019-04" db="EMBL/GenBank/DDBJ databases">
        <title>Genome assembly of Zosterops borbonicus 15179.</title>
        <authorList>
            <person name="Leroy T."/>
            <person name="Anselmetti Y."/>
            <person name="Tilak M.-K."/>
            <person name="Nabholz B."/>
        </authorList>
    </citation>
    <scope>NUCLEOTIDE SEQUENCE</scope>
    <source>
        <strain evidence="1">HGM_15179</strain>
        <tissue evidence="1">Muscle</tissue>
    </source>
</reference>
<dbReference type="OrthoDB" id="9113925at2759"/>
<dbReference type="EMBL" id="SWJQ01001675">
    <property type="protein sequence ID" value="TRZ07668.1"/>
    <property type="molecule type" value="Genomic_DNA"/>
</dbReference>
<dbReference type="PANTHER" id="PTHR33064">
    <property type="entry name" value="POL PROTEIN"/>
    <property type="match status" value="1"/>
</dbReference>
<protein>
    <recommendedName>
        <fullName evidence="3">Reverse transcriptase domain-containing protein</fullName>
    </recommendedName>
</protein>
<comment type="caution">
    <text evidence="1">The sequence shown here is derived from an EMBL/GenBank/DDBJ whole genome shotgun (WGS) entry which is preliminary data.</text>
</comment>
<dbReference type="InterPro" id="IPR043502">
    <property type="entry name" value="DNA/RNA_pol_sf"/>
</dbReference>
<dbReference type="SUPFAM" id="SSF56672">
    <property type="entry name" value="DNA/RNA polymerases"/>
    <property type="match status" value="1"/>
</dbReference>
<evidence type="ECO:0008006" key="3">
    <source>
        <dbReference type="Google" id="ProtNLM"/>
    </source>
</evidence>
<proteinExistence type="predicted"/>
<evidence type="ECO:0000313" key="2">
    <source>
        <dbReference type="Proteomes" id="UP000796761"/>
    </source>
</evidence>
<dbReference type="PANTHER" id="PTHR33064:SF37">
    <property type="entry name" value="RIBONUCLEASE H"/>
    <property type="match status" value="1"/>
</dbReference>
<sequence>MTAKVLKPCQEDEDKINKEVWAGKGNRGGLDIDPIRLTTDKEEYPIRVPQYPIALEGREGWKLVIEELIKDETLEPCMSPHNTPILPVKKPDGNYRLVQDLWEVKKRTWTRSDLGVLPSEMMFGLPFLTTQHETATYEETEMRVKEYVNTIAKTLENLRLKGIIPQTTPLEFKIAGNMRQEKLTNMIAWKEILKI</sequence>
<organism evidence="1 2">
    <name type="scientific">Zosterops borbonicus</name>
    <dbReference type="NCBI Taxonomy" id="364589"/>
    <lineage>
        <taxon>Eukaryota</taxon>
        <taxon>Metazoa</taxon>
        <taxon>Chordata</taxon>
        <taxon>Craniata</taxon>
        <taxon>Vertebrata</taxon>
        <taxon>Euteleostomi</taxon>
        <taxon>Archelosauria</taxon>
        <taxon>Archosauria</taxon>
        <taxon>Dinosauria</taxon>
        <taxon>Saurischia</taxon>
        <taxon>Theropoda</taxon>
        <taxon>Coelurosauria</taxon>
        <taxon>Aves</taxon>
        <taxon>Neognathae</taxon>
        <taxon>Neoaves</taxon>
        <taxon>Telluraves</taxon>
        <taxon>Australaves</taxon>
        <taxon>Passeriformes</taxon>
        <taxon>Sylvioidea</taxon>
        <taxon>Zosteropidae</taxon>
        <taxon>Zosterops</taxon>
    </lineage>
</organism>
<accession>A0A8K1D8S5</accession>
<dbReference type="Gene3D" id="3.10.10.10">
    <property type="entry name" value="HIV Type 1 Reverse Transcriptase, subunit A, domain 1"/>
    <property type="match status" value="1"/>
</dbReference>
<evidence type="ECO:0000313" key="1">
    <source>
        <dbReference type="EMBL" id="TRZ07668.1"/>
    </source>
</evidence>
<dbReference type="Proteomes" id="UP000796761">
    <property type="component" value="Unassembled WGS sequence"/>
</dbReference>
<gene>
    <name evidence="1" type="ORF">HGM15179_019436</name>
</gene>
<name>A0A8K1D8S5_9PASS</name>
<keyword evidence="2" id="KW-1185">Reference proteome</keyword>
<dbReference type="InterPro" id="IPR051320">
    <property type="entry name" value="Viral_Replic_Matur_Polypro"/>
</dbReference>